<gene>
    <name evidence="3 4 5 6 7 8" type="primary">LOC106151198</name>
</gene>
<dbReference type="Gene3D" id="3.90.320.10">
    <property type="match status" value="1"/>
</dbReference>
<dbReference type="AlphaFoldDB" id="A0A1S3H1B6"/>
<accession>A0A1S3H1B6</accession>
<dbReference type="PANTHER" id="PTHR46609">
    <property type="entry name" value="EXONUCLEASE, PHAGE-TYPE/RECB, C-TERMINAL DOMAIN-CONTAINING PROTEIN"/>
    <property type="match status" value="1"/>
</dbReference>
<dbReference type="InterPro" id="IPR019080">
    <property type="entry name" value="YqaJ_viral_recombinase"/>
</dbReference>
<dbReference type="PANTHER" id="PTHR46609:SF8">
    <property type="entry name" value="YQAJ VIRAL RECOMBINASE DOMAIN-CONTAINING PROTEIN"/>
    <property type="match status" value="1"/>
</dbReference>
<sequence length="337" mass="37944">MGKWLPHIAHVKLVQKFVKHVPGKEPGNEEIQKRRSNYDVLPPCRCTLQPRVDALVNNMPANSHRRSLLLMLWCSNKPQESTCNALRVPPVKTAKSHVLQERNAQPEVPDTMDLEGEEFGVIREKYITSVTINPDEIEQIEKETRDEANSENWFSQRKGRITASNAGHIVRMKNDPPPLPDNLLRKMLQYDAPVSCPAMRHGIEHEEVANNCYRMLKEVTGSPVSVDKAGLVIHPHHHFLGASVDGMVTDNSFNPPQGVLEVKCPFSPQDQTLQGLVAARKDFCLVPGAEEVPCYAVHEDEAAMEISRKTCKLKLNEKHIYYCQVQMQLPTDSGAIL</sequence>
<name>A0A1S3H1B6_LINAN</name>
<evidence type="ECO:0000313" key="3">
    <source>
        <dbReference type="RefSeq" id="XP_013379768.1"/>
    </source>
</evidence>
<dbReference type="RefSeq" id="XP_013379768.1">
    <property type="nucleotide sequence ID" value="XM_013524314.1"/>
</dbReference>
<dbReference type="OrthoDB" id="6158042at2759"/>
<dbReference type="RefSeq" id="XP_013379795.1">
    <property type="nucleotide sequence ID" value="XM_013524341.1"/>
</dbReference>
<feature type="domain" description="YqaJ viral recombinase" evidence="1">
    <location>
        <begin position="152"/>
        <end position="268"/>
    </location>
</feature>
<organism evidence="2 7">
    <name type="scientific">Lingula anatina</name>
    <name type="common">Brachiopod</name>
    <name type="synonym">Lingula unguis</name>
    <dbReference type="NCBI Taxonomy" id="7574"/>
    <lineage>
        <taxon>Eukaryota</taxon>
        <taxon>Metazoa</taxon>
        <taxon>Spiralia</taxon>
        <taxon>Lophotrochozoa</taxon>
        <taxon>Brachiopoda</taxon>
        <taxon>Linguliformea</taxon>
        <taxon>Lingulata</taxon>
        <taxon>Lingulida</taxon>
        <taxon>Linguloidea</taxon>
        <taxon>Lingulidae</taxon>
        <taxon>Lingula</taxon>
    </lineage>
</organism>
<dbReference type="Proteomes" id="UP000085678">
    <property type="component" value="Unplaced"/>
</dbReference>
<evidence type="ECO:0000313" key="7">
    <source>
        <dbReference type="RefSeq" id="XP_013379803.1"/>
    </source>
</evidence>
<evidence type="ECO:0000313" key="5">
    <source>
        <dbReference type="RefSeq" id="XP_013379786.1"/>
    </source>
</evidence>
<reference evidence="3 4" key="1">
    <citation type="submission" date="2025-04" db="UniProtKB">
        <authorList>
            <consortium name="RefSeq"/>
        </authorList>
    </citation>
    <scope>IDENTIFICATION</scope>
    <source>
        <tissue evidence="3 4">Gonads</tissue>
    </source>
</reference>
<dbReference type="RefSeq" id="XP_013379803.1">
    <property type="nucleotide sequence ID" value="XM_013524349.1"/>
</dbReference>
<dbReference type="InterPro" id="IPR051703">
    <property type="entry name" value="NF-kappa-B_Signaling_Reg"/>
</dbReference>
<dbReference type="GO" id="GO:0006281">
    <property type="term" value="P:DNA repair"/>
    <property type="evidence" value="ECO:0007669"/>
    <property type="project" value="UniProtKB-ARBA"/>
</dbReference>
<dbReference type="RefSeq" id="XP_013379811.1">
    <property type="nucleotide sequence ID" value="XM_013524357.1"/>
</dbReference>
<keyword evidence="2" id="KW-1185">Reference proteome</keyword>
<dbReference type="SUPFAM" id="SSF52980">
    <property type="entry name" value="Restriction endonuclease-like"/>
    <property type="match status" value="1"/>
</dbReference>
<dbReference type="KEGG" id="lak:106151198"/>
<dbReference type="CDD" id="cd22343">
    <property type="entry name" value="PDDEXK_lambda_exonuclease-like"/>
    <property type="match status" value="1"/>
</dbReference>
<dbReference type="RefSeq" id="XP_013379786.1">
    <property type="nucleotide sequence ID" value="XM_013524332.1"/>
</dbReference>
<dbReference type="InterPro" id="IPR011604">
    <property type="entry name" value="PDDEXK-like_dom_sf"/>
</dbReference>
<evidence type="ECO:0000259" key="1">
    <source>
        <dbReference type="Pfam" id="PF09588"/>
    </source>
</evidence>
<evidence type="ECO:0000313" key="8">
    <source>
        <dbReference type="RefSeq" id="XP_013379811.1"/>
    </source>
</evidence>
<protein>
    <submittedName>
        <fullName evidence="3 4">Uncharacterized protein LOC106151198</fullName>
    </submittedName>
</protein>
<evidence type="ECO:0000313" key="4">
    <source>
        <dbReference type="RefSeq" id="XP_013379778.1"/>
    </source>
</evidence>
<dbReference type="InterPro" id="IPR011335">
    <property type="entry name" value="Restrct_endonuc-II-like"/>
</dbReference>
<dbReference type="RefSeq" id="XP_013379778.1">
    <property type="nucleotide sequence ID" value="XM_013524324.1"/>
</dbReference>
<evidence type="ECO:0000313" key="2">
    <source>
        <dbReference type="Proteomes" id="UP000085678"/>
    </source>
</evidence>
<dbReference type="GeneID" id="106151198"/>
<proteinExistence type="predicted"/>
<dbReference type="Pfam" id="PF09588">
    <property type="entry name" value="YqaJ"/>
    <property type="match status" value="1"/>
</dbReference>
<evidence type="ECO:0000313" key="6">
    <source>
        <dbReference type="RefSeq" id="XP_013379795.1"/>
    </source>
</evidence>